<evidence type="ECO:0000256" key="7">
    <source>
        <dbReference type="PIRSR" id="PIRSR000027-2"/>
    </source>
</evidence>
<comment type="caution">
    <text evidence="8">The sequence shown here is derived from an EMBL/GenBank/DDBJ whole genome shotgun (WGS) entry which is preliminary data.</text>
</comment>
<dbReference type="GO" id="GO:0009055">
    <property type="term" value="F:electron transfer activity"/>
    <property type="evidence" value="ECO:0007669"/>
    <property type="project" value="InterPro"/>
</dbReference>
<keyword evidence="4" id="KW-0249">Electron transport</keyword>
<evidence type="ECO:0000256" key="2">
    <source>
        <dbReference type="ARBA" id="ARBA00022617"/>
    </source>
</evidence>
<evidence type="ECO:0000313" key="8">
    <source>
        <dbReference type="EMBL" id="RDD61915.1"/>
    </source>
</evidence>
<accession>A0A369TBZ0</accession>
<dbReference type="SUPFAM" id="SSF47175">
    <property type="entry name" value="Cytochromes"/>
    <property type="match status" value="1"/>
</dbReference>
<dbReference type="GO" id="GO:0020037">
    <property type="term" value="F:heme binding"/>
    <property type="evidence" value="ECO:0007669"/>
    <property type="project" value="InterPro"/>
</dbReference>
<dbReference type="PRINTS" id="PR00608">
    <property type="entry name" value="CYTCHROMECII"/>
</dbReference>
<evidence type="ECO:0000256" key="4">
    <source>
        <dbReference type="ARBA" id="ARBA00022982"/>
    </source>
</evidence>
<dbReference type="PROSITE" id="PS51009">
    <property type="entry name" value="CYTCII"/>
    <property type="match status" value="1"/>
</dbReference>
<dbReference type="GO" id="GO:0022900">
    <property type="term" value="P:electron transport chain"/>
    <property type="evidence" value="ECO:0007669"/>
    <property type="project" value="InterPro"/>
</dbReference>
<proteinExistence type="predicted"/>
<evidence type="ECO:0000256" key="6">
    <source>
        <dbReference type="PIRSR" id="PIRSR000027-1"/>
    </source>
</evidence>
<feature type="binding site" description="axial binding residue" evidence="6">
    <location>
        <position position="166"/>
    </location>
    <ligand>
        <name>heme c</name>
        <dbReference type="ChEBI" id="CHEBI:61717"/>
    </ligand>
    <ligandPart>
        <name>Fe</name>
        <dbReference type="ChEBI" id="CHEBI:18248"/>
    </ligandPart>
</feature>
<name>A0A369TBZ0_9PROT</name>
<dbReference type="GO" id="GO:0042597">
    <property type="term" value="C:periplasmic space"/>
    <property type="evidence" value="ECO:0007669"/>
    <property type="project" value="InterPro"/>
</dbReference>
<comment type="PTM">
    <text evidence="7">Binds 1 heme group per subunit.</text>
</comment>
<evidence type="ECO:0000256" key="5">
    <source>
        <dbReference type="ARBA" id="ARBA00023004"/>
    </source>
</evidence>
<keyword evidence="1" id="KW-0813">Transport</keyword>
<dbReference type="PIRSF" id="PIRSF000027">
    <property type="entry name" value="Cytc_c_prime"/>
    <property type="match status" value="1"/>
</dbReference>
<keyword evidence="2 7" id="KW-0349">Heme</keyword>
<dbReference type="Proteomes" id="UP000253941">
    <property type="component" value="Unassembled WGS sequence"/>
</dbReference>
<evidence type="ECO:0000256" key="1">
    <source>
        <dbReference type="ARBA" id="ARBA00022448"/>
    </source>
</evidence>
<dbReference type="EMBL" id="QPMH01000008">
    <property type="protein sequence ID" value="RDD61915.1"/>
    <property type="molecule type" value="Genomic_DNA"/>
</dbReference>
<evidence type="ECO:0000256" key="3">
    <source>
        <dbReference type="ARBA" id="ARBA00022723"/>
    </source>
</evidence>
<dbReference type="GO" id="GO:0005506">
    <property type="term" value="F:iron ion binding"/>
    <property type="evidence" value="ECO:0007669"/>
    <property type="project" value="InterPro"/>
</dbReference>
<feature type="binding site" description="covalent" evidence="7">
    <location>
        <position position="165"/>
    </location>
    <ligand>
        <name>heme c</name>
        <dbReference type="ChEBI" id="CHEBI:61717"/>
    </ligand>
</feature>
<protein>
    <submittedName>
        <fullName evidence="8">Cytochrome c</fullName>
    </submittedName>
</protein>
<dbReference type="InterPro" id="IPR012127">
    <property type="entry name" value="Cyt_c_prime"/>
</dbReference>
<gene>
    <name evidence="8" type="ORF">DRB17_10540</name>
</gene>
<dbReference type="InterPro" id="IPR010980">
    <property type="entry name" value="Cyt_c/b562"/>
</dbReference>
<reference evidence="8 9" key="1">
    <citation type="submission" date="2018-07" db="EMBL/GenBank/DDBJ databases">
        <title>Venubactetium sediminum gen. nov., sp. nov., isolated from a marine solar saltern.</title>
        <authorList>
            <person name="Wang S."/>
        </authorList>
    </citation>
    <scope>NUCLEOTIDE SEQUENCE [LARGE SCALE GENOMIC DNA]</scope>
    <source>
        <strain evidence="8 9">WD2A32</strain>
    </source>
</reference>
<dbReference type="InterPro" id="IPR015984">
    <property type="entry name" value="Cyt_c_prime_subgr"/>
</dbReference>
<organism evidence="8 9">
    <name type="scientific">Ferruginivarius sediminum</name>
    <dbReference type="NCBI Taxonomy" id="2661937"/>
    <lineage>
        <taxon>Bacteria</taxon>
        <taxon>Pseudomonadati</taxon>
        <taxon>Pseudomonadota</taxon>
        <taxon>Alphaproteobacteria</taxon>
        <taxon>Rhodospirillales</taxon>
        <taxon>Rhodospirillaceae</taxon>
        <taxon>Ferruginivarius</taxon>
    </lineage>
</organism>
<dbReference type="Gene3D" id="1.20.120.10">
    <property type="entry name" value="Cytochrome c/b562"/>
    <property type="match status" value="1"/>
</dbReference>
<dbReference type="AlphaFoldDB" id="A0A369TBZ0"/>
<keyword evidence="9" id="KW-1185">Reference proteome</keyword>
<dbReference type="Pfam" id="PF01322">
    <property type="entry name" value="Cytochrom_C_2"/>
    <property type="match status" value="1"/>
</dbReference>
<dbReference type="InterPro" id="IPR002321">
    <property type="entry name" value="Cyt_c_II"/>
</dbReference>
<sequence>MGTMPRQLCYAARTGHTRGGSEMKAKLVAVASVLSILSASAVAIAAEPKDAVEYRQAVMASLGGHAGAISRIVKQQVDYDHIAQHAEAIAATAPLVEDIWPDNSKPGDYEKTDALAKIWDEPDAFQEKVDKLKVEAEDFLAVAKGGDQGEVIAAFKELGQSCGGCHDDYRAE</sequence>
<keyword evidence="5 6" id="KW-0408">Iron</keyword>
<evidence type="ECO:0000313" key="9">
    <source>
        <dbReference type="Proteomes" id="UP000253941"/>
    </source>
</evidence>
<feature type="binding site" description="covalent" evidence="7">
    <location>
        <position position="162"/>
    </location>
    <ligand>
        <name>heme c</name>
        <dbReference type="ChEBI" id="CHEBI:61717"/>
    </ligand>
</feature>
<keyword evidence="3 6" id="KW-0479">Metal-binding</keyword>